<protein>
    <submittedName>
        <fullName evidence="1">Uncharacterized protein</fullName>
    </submittedName>
</protein>
<comment type="caution">
    <text evidence="1">The sequence shown here is derived from an EMBL/GenBank/DDBJ whole genome shotgun (WGS) entry which is preliminary data.</text>
</comment>
<evidence type="ECO:0000313" key="2">
    <source>
        <dbReference type="Proteomes" id="UP000249169"/>
    </source>
</evidence>
<accession>A0A328C2M6</accession>
<name>A0A328C2M6_9DELT</name>
<dbReference type="OrthoDB" id="5506453at2"/>
<sequence>MSEKAIFDGVTPNQMSFVTEHFKSHGLVKGDTTSGVATVHGVPMDYSYDKVSQLLTVAIREPSERMSVAKIQDLVGRLRQAHDKTAYDELGPGYNHVDVTMENNSGKTLIFAGDDVEDGVIDIKVQDLPTGQTEYIFQAKSSTASVIGCRGEVTYQIDPQTTVTMDYHLNGKAIHSFTVGIKGQNAAKYRVSARDTDAGYDCAGAYTYMRPTVVVNKA</sequence>
<proteinExistence type="predicted"/>
<evidence type="ECO:0000313" key="1">
    <source>
        <dbReference type="EMBL" id="RAL20041.1"/>
    </source>
</evidence>
<organism evidence="1 2">
    <name type="scientific">Lujinxingia litoralis</name>
    <dbReference type="NCBI Taxonomy" id="2211119"/>
    <lineage>
        <taxon>Bacteria</taxon>
        <taxon>Deltaproteobacteria</taxon>
        <taxon>Bradymonadales</taxon>
        <taxon>Lujinxingiaceae</taxon>
        <taxon>Lujinxingia</taxon>
    </lineage>
</organism>
<keyword evidence="2" id="KW-1185">Reference proteome</keyword>
<reference evidence="1 2" key="1">
    <citation type="submission" date="2018-05" db="EMBL/GenBank/DDBJ databases">
        <title>Lujinxingia marina gen. nov. sp. nov., a new facultative anaerobic member of the class Deltaproteobacteria, and proposal of Lujinxingaceae fam. nov.</title>
        <authorList>
            <person name="Li C.-M."/>
        </authorList>
    </citation>
    <scope>NUCLEOTIDE SEQUENCE [LARGE SCALE GENOMIC DNA]</scope>
    <source>
        <strain evidence="1 2">B210</strain>
    </source>
</reference>
<dbReference type="Proteomes" id="UP000249169">
    <property type="component" value="Unassembled WGS sequence"/>
</dbReference>
<dbReference type="Gene3D" id="2.60.270.50">
    <property type="match status" value="1"/>
</dbReference>
<dbReference type="AlphaFoldDB" id="A0A328C2M6"/>
<dbReference type="EMBL" id="QHKO01000016">
    <property type="protein sequence ID" value="RAL20041.1"/>
    <property type="molecule type" value="Genomic_DNA"/>
</dbReference>
<gene>
    <name evidence="1" type="ORF">DL240_18945</name>
</gene>
<dbReference type="RefSeq" id="WP_111731465.1">
    <property type="nucleotide sequence ID" value="NZ_QHKO01000016.1"/>
</dbReference>